<accession>A0A0S7XJ32</accession>
<reference evidence="2 3" key="1">
    <citation type="journal article" date="2015" name="Microbiome">
        <title>Genomic resolution of linkages in carbon, nitrogen, and sulfur cycling among widespread estuary sediment bacteria.</title>
        <authorList>
            <person name="Baker B.J."/>
            <person name="Lazar C.S."/>
            <person name="Teske A.P."/>
            <person name="Dick G.J."/>
        </authorList>
    </citation>
    <scope>NUCLEOTIDE SEQUENCE [LARGE SCALE GENOMIC DNA]</scope>
    <source>
        <strain evidence="2">DG_56</strain>
    </source>
</reference>
<name>A0A0S7XJ32_9BACT</name>
<feature type="non-terminal residue" evidence="2">
    <location>
        <position position="80"/>
    </location>
</feature>
<proteinExistence type="predicted"/>
<evidence type="ECO:0000313" key="3">
    <source>
        <dbReference type="Proteomes" id="UP000052020"/>
    </source>
</evidence>
<dbReference type="Proteomes" id="UP000052020">
    <property type="component" value="Unassembled WGS sequence"/>
</dbReference>
<comment type="caution">
    <text evidence="2">The sequence shown here is derived from an EMBL/GenBank/DDBJ whole genome shotgun (WGS) entry which is preliminary data.</text>
</comment>
<sequence length="80" mass="9163">MWRETIRLQTPPSTAEGTALEPGNHHLVHKASDEPKPIVAVVRDCFCQLSEGFVYRHVVGLKRYHPVVLARRRMNSDLFP</sequence>
<protein>
    <submittedName>
        <fullName evidence="2">Uncharacterized protein</fullName>
    </submittedName>
</protein>
<organism evidence="2 3">
    <name type="scientific">candidate division KD3-62 bacterium DG_56</name>
    <dbReference type="NCBI Taxonomy" id="1704032"/>
    <lineage>
        <taxon>Bacteria</taxon>
        <taxon>candidate division KD3-62</taxon>
    </lineage>
</organism>
<evidence type="ECO:0000313" key="2">
    <source>
        <dbReference type="EMBL" id="KPJ62267.1"/>
    </source>
</evidence>
<dbReference type="AlphaFoldDB" id="A0A0S7XJ32"/>
<evidence type="ECO:0000256" key="1">
    <source>
        <dbReference type="SAM" id="MobiDB-lite"/>
    </source>
</evidence>
<gene>
    <name evidence="2" type="ORF">AMK68_05115</name>
</gene>
<feature type="compositionally biased region" description="Polar residues" evidence="1">
    <location>
        <begin position="7"/>
        <end position="16"/>
    </location>
</feature>
<feature type="region of interest" description="Disordered" evidence="1">
    <location>
        <begin position="1"/>
        <end position="21"/>
    </location>
</feature>
<dbReference type="EMBL" id="LIZY01000124">
    <property type="protein sequence ID" value="KPJ62267.1"/>
    <property type="molecule type" value="Genomic_DNA"/>
</dbReference>